<sequence length="130" mass="13942">MITMDNARGERHVQLREYRSAWEYWRDLQQHVLEGWAIESTITRSPARDWLHYVSLGLAARLRGPERLVTYVRDAATGSAPQVATAAAATPALLPGLPMPSPVPALASVARAASKAIGMPVAGVDVVTGG</sequence>
<protein>
    <submittedName>
        <fullName evidence="1">Uncharacterized protein</fullName>
    </submittedName>
</protein>
<name>A0A6J4HJY5_9CHLR</name>
<proteinExistence type="predicted"/>
<dbReference type="EMBL" id="CADCTC010000050">
    <property type="protein sequence ID" value="CAA9226594.1"/>
    <property type="molecule type" value="Genomic_DNA"/>
</dbReference>
<evidence type="ECO:0000313" key="1">
    <source>
        <dbReference type="EMBL" id="CAA9226594.1"/>
    </source>
</evidence>
<reference evidence="1" key="1">
    <citation type="submission" date="2020-02" db="EMBL/GenBank/DDBJ databases">
        <authorList>
            <person name="Meier V. D."/>
        </authorList>
    </citation>
    <scope>NUCLEOTIDE SEQUENCE</scope>
    <source>
        <strain evidence="1">AVDCRST_MAG77</strain>
    </source>
</reference>
<dbReference type="AlphaFoldDB" id="A0A6J4HJY5"/>
<accession>A0A6J4HJY5</accession>
<gene>
    <name evidence="1" type="ORF">AVDCRST_MAG77-996</name>
</gene>
<organism evidence="1">
    <name type="scientific">uncultured Chloroflexota bacterium</name>
    <dbReference type="NCBI Taxonomy" id="166587"/>
    <lineage>
        <taxon>Bacteria</taxon>
        <taxon>Bacillati</taxon>
        <taxon>Chloroflexota</taxon>
        <taxon>environmental samples</taxon>
    </lineage>
</organism>